<feature type="region of interest" description="Disordered" evidence="6">
    <location>
        <begin position="115"/>
        <end position="146"/>
    </location>
</feature>
<dbReference type="Gene3D" id="3.30.60.20">
    <property type="match status" value="1"/>
</dbReference>
<dbReference type="FunFam" id="2.60.40.150:FF:000002">
    <property type="entry name" value="Protein unc-13 homolog B"/>
    <property type="match status" value="1"/>
</dbReference>
<evidence type="ECO:0000256" key="2">
    <source>
        <dbReference type="ARBA" id="ARBA00022723"/>
    </source>
</evidence>
<dbReference type="InterPro" id="IPR014772">
    <property type="entry name" value="Munc13_dom-2"/>
</dbReference>
<dbReference type="Pfam" id="PF00168">
    <property type="entry name" value="C2"/>
    <property type="match status" value="2"/>
</dbReference>
<dbReference type="GO" id="GO:0016081">
    <property type="term" value="P:synaptic vesicle docking"/>
    <property type="evidence" value="ECO:0007669"/>
    <property type="project" value="TreeGrafter"/>
</dbReference>
<dbReference type="EMBL" id="CAAE01014993">
    <property type="protein sequence ID" value="CAG07788.1"/>
    <property type="molecule type" value="Genomic_DNA"/>
</dbReference>
<name>Q4RUZ4_TETNG</name>
<feature type="transmembrane region" description="Helical" evidence="7">
    <location>
        <begin position="1617"/>
        <end position="1636"/>
    </location>
</feature>
<sequence>MPYSPPDSSRFDSSGNLSLASSQLSSEPEEHRDPSERRASLNSQPSTWEEQEEQEEEFEPRPHPLPEPDSNKDIRDSVVIQPEPVLGSKTHTPIRLSHLCLSFSFVTLSAEGLSRMNGDPNADENREDLEETEGEMQECSKGHRSLYPKHRPRPEAYCVPNGKGHRLPPGPPCVGEVELNREGCKRIPCTLESKSHGTTANLKRISFKGEIQTFSDQKQAPLHCISVGPDINGSQHTGASKKGFPAPCIRPKRPYSTGDCVDYNFNKTVPEILLEEDEDKEAESSAVIEHILKELRGINKIQEEISDLRDYLSSVRGSVEEVSSCVDAVLLEIEGIRSNNRAVSGVHPGTWSGVGCKDRQSLRKRPTSAYGSLESAKPKPHFNFLSHDHHKHHCFNAESPLPRAGEPPVSPTAESLDHGELEDHEDNSDHSSDIPNASREQMKVEANTGLTENRFMVALENQCGIENLLTSGPGPWRSMEKVLFAVRKLDIGIISEMQQVMRHQGRALQRVQNVCLFVQENATTHLPAHPAGRTGMHVGEGLTVSLASMFPEVPAWKSPLNVMQLCPMVKVLITLQVEKQRFLTMFSQSATGNHSLEGRGLYPEGADIQAGGFNVKRISQAVFDFSSALRGALRKLDVPAAQNPEEENRDLDGDPKKHPWAKPGGNTPFGIDSMPDLRKRRPIPLVSELSMIQSRKAGLAHTLATRSSLNDEELKHHVYKKTLQALIYPISCTTPHNFEVWTATTPTYCYECEGLLWGIARQGMRCAECGVKVHEKCQELLNADCLQRAAEKSSKTGAEDRTQHIIMAMKDRMKIRERNKPEIFEEIRRIFNITKMIHVQHMKSIKQSVLDGTSKWSAKIAINVVSAQGLQAKDRTGSSDPYVTIQVGKTKKRTKTIYGNLNPIWEEKFNFECHNSSDRIKLRVWDEDDDIKSRVKQRLKRESDDFLGQSIIEISVEIEGEEKGAPYHVQYTCLHENIFHFSTDVEGGGVVKIPVAQGDDAWKVYFEEVHQEIVDEFAMRYGIEPIYQAMTHFSCLASKYMLSGLPAVMSTLLANINAFYAHPTASTNVSAPARFAASNFGRDRFVKLLDQLHNSLRIDLSMYRNNFPASNKARLHDLKSTVDLLTSITFFRMKVLELQNPPRAANVVRDCIKACLNSTYEYIFNNCLELFNRQFQPTGQQVSDDWVQASRIWTSGRNSSLSSSDKNSYTPVINQSFPQEFNVGKVSAEVMWTLFAQDIKYALEVLHKTGRYRWNDEHEKHKLCKTADYMNLHFKVKWLYNEYVKELPAFGDAVPEYPVWFLQFVLAWLAENEEVSVEFMHGALERDKREGFQPTSEHALFSSSVVDIFTQLNQSFEIIKKLDCPDPAVVGQYNRRFAKWIQGSGNADCLSCSPRPSPRCCCSTVPCWPRASPPTCEKEKIPCALMNNIQQMRVLLEKMFESMGAKQLENEEEPEEDEEVGQQCQSSAQFRSGHRFLFWFLLLIQPIQSIAKLFVTLYPCAFFGLLCVIFCFYHLYQAISDNAGEDDMVDNKEKEEKAEKKDQEKQLDTEAADILNELQVKLSTYLDNFSTVFAKSFQARINGCMRQMAEILYQIKGSHNHSAHLRRSKFGVFPSLLFYYILFVTRLDLSIFADICEKTVLKRILKDLWKIVLSSLEKTIVLPQSNDSLGAQLLTAAKGLSNLKGGGEAKTLTPKQCIIMDAGLESIKVGEDQRPNPNTHHAVTGLLTLFGRLPSQQYFHAGGNGLKKAFVEKSPELASLRYALSLYSQSTDALIKTFVTTQHSQVHDGMGIRITGSEKIRPDRGSGIEKPIGEAVLQIDTMVAKERKVNVRVIAVNDMKWQTSGMFRPFVELCLIGPFLADKKRKFTTKSKNNSWSAKFNEAFQFVLGKESPDCYELQVTVKDYCFGRADRVVGVAVVQLRDVADRKSCMCWCPLGPRVHTDETGMTVMRILSQRPADEVAKEFVRLKSEIRPAEEG</sequence>
<keyword evidence="4" id="KW-0863">Zinc-finger</keyword>
<evidence type="ECO:0000259" key="10">
    <source>
        <dbReference type="PROSITE" id="PS51258"/>
    </source>
</evidence>
<dbReference type="GO" id="GO:0019992">
    <property type="term" value="F:diacylglycerol binding"/>
    <property type="evidence" value="ECO:0007669"/>
    <property type="project" value="InterPro"/>
</dbReference>
<dbReference type="InterPro" id="IPR027080">
    <property type="entry name" value="Unc-13"/>
</dbReference>
<dbReference type="InterPro" id="IPR002219">
    <property type="entry name" value="PKC_DAG/PE"/>
</dbReference>
<dbReference type="InterPro" id="IPR046349">
    <property type="entry name" value="C1-like_sf"/>
</dbReference>
<reference evidence="12" key="2">
    <citation type="submission" date="2004-02" db="EMBL/GenBank/DDBJ databases">
        <authorList>
            <consortium name="Genoscope"/>
            <consortium name="Whitehead Institute Centre for Genome Research"/>
        </authorList>
    </citation>
    <scope>NUCLEOTIDE SEQUENCE</scope>
</reference>
<feature type="domain" description="C2" evidence="8">
    <location>
        <begin position="841"/>
        <end position="967"/>
    </location>
</feature>
<dbReference type="KEGG" id="tng:GSTEN00028577G001"/>
<feature type="domain" description="MHD2" evidence="11">
    <location>
        <begin position="1615"/>
        <end position="1778"/>
    </location>
</feature>
<dbReference type="SMART" id="SM00109">
    <property type="entry name" value="C1"/>
    <property type="match status" value="1"/>
</dbReference>
<dbReference type="GO" id="GO:0043195">
    <property type="term" value="C:terminal bouton"/>
    <property type="evidence" value="ECO:0007669"/>
    <property type="project" value="TreeGrafter"/>
</dbReference>
<keyword evidence="7" id="KW-1133">Transmembrane helix</keyword>
<dbReference type="FunFam" id="3.30.60.20:FF:000001">
    <property type="entry name" value="Protein unc-13 homolog B"/>
    <property type="match status" value="1"/>
</dbReference>
<dbReference type="PROSITE" id="PS00479">
    <property type="entry name" value="ZF_DAG_PE_1"/>
    <property type="match status" value="1"/>
</dbReference>
<feature type="compositionally biased region" description="Basic and acidic residues" evidence="6">
    <location>
        <begin position="28"/>
        <end position="39"/>
    </location>
</feature>
<dbReference type="GO" id="GO:0008270">
    <property type="term" value="F:zinc ion binding"/>
    <property type="evidence" value="ECO:0007669"/>
    <property type="project" value="UniProtKB-KW"/>
</dbReference>
<feature type="compositionally biased region" description="Polar residues" evidence="6">
    <location>
        <begin position="11"/>
        <end position="26"/>
    </location>
</feature>
<dbReference type="SMART" id="SM00239">
    <property type="entry name" value="C2"/>
    <property type="match status" value="2"/>
</dbReference>
<evidence type="ECO:0000256" key="7">
    <source>
        <dbReference type="SAM" id="Phobius"/>
    </source>
</evidence>
<dbReference type="GO" id="GO:0030672">
    <property type="term" value="C:synaptic vesicle membrane"/>
    <property type="evidence" value="ECO:0007669"/>
    <property type="project" value="TreeGrafter"/>
</dbReference>
<dbReference type="OrthoDB" id="10053234at2759"/>
<dbReference type="PROSITE" id="PS50004">
    <property type="entry name" value="C2"/>
    <property type="match status" value="2"/>
</dbReference>
<dbReference type="PROSITE" id="PS51258">
    <property type="entry name" value="MHD1"/>
    <property type="match status" value="1"/>
</dbReference>
<dbReference type="GO" id="GO:0042734">
    <property type="term" value="C:presynaptic membrane"/>
    <property type="evidence" value="ECO:0007669"/>
    <property type="project" value="TreeGrafter"/>
</dbReference>
<comment type="caution">
    <text evidence="12">The sequence shown here is derived from an EMBL/GenBank/DDBJ whole genome shotgun (WGS) entry which is preliminary data.</text>
</comment>
<feature type="region of interest" description="Disordered" evidence="6">
    <location>
        <begin position="395"/>
        <end position="440"/>
    </location>
</feature>
<evidence type="ECO:0000259" key="11">
    <source>
        <dbReference type="PROSITE" id="PS51259"/>
    </source>
</evidence>
<feature type="region of interest" description="Disordered" evidence="6">
    <location>
        <begin position="638"/>
        <end position="674"/>
    </location>
</feature>
<dbReference type="GO" id="GO:0035249">
    <property type="term" value="P:synaptic transmission, glutamatergic"/>
    <property type="evidence" value="ECO:0007669"/>
    <property type="project" value="TreeGrafter"/>
</dbReference>
<keyword evidence="7" id="KW-0812">Transmembrane</keyword>
<dbReference type="InterPro" id="IPR010439">
    <property type="entry name" value="MUN_dom"/>
</dbReference>
<feature type="region of interest" description="Disordered" evidence="6">
    <location>
        <begin position="1"/>
        <end position="75"/>
    </location>
</feature>
<dbReference type="GO" id="GO:0005516">
    <property type="term" value="F:calmodulin binding"/>
    <property type="evidence" value="ECO:0007669"/>
    <property type="project" value="TreeGrafter"/>
</dbReference>
<dbReference type="SUPFAM" id="SSF57889">
    <property type="entry name" value="Cysteine-rich domain"/>
    <property type="match status" value="1"/>
</dbReference>
<feature type="compositionally biased region" description="Basic and acidic residues" evidence="6">
    <location>
        <begin position="415"/>
        <end position="432"/>
    </location>
</feature>
<evidence type="ECO:0000256" key="1">
    <source>
        <dbReference type="ARBA" id="ARBA00022483"/>
    </source>
</evidence>
<dbReference type="Pfam" id="PF06292">
    <property type="entry name" value="MUN"/>
    <property type="match status" value="3"/>
</dbReference>
<feature type="region of interest" description="Disordered" evidence="6">
    <location>
        <begin position="354"/>
        <end position="383"/>
    </location>
</feature>
<dbReference type="Pfam" id="PF00130">
    <property type="entry name" value="C1_1"/>
    <property type="match status" value="1"/>
</dbReference>
<dbReference type="GO" id="GO:0099525">
    <property type="term" value="P:presynaptic dense core vesicle exocytosis"/>
    <property type="evidence" value="ECO:0007669"/>
    <property type="project" value="TreeGrafter"/>
</dbReference>
<protein>
    <submittedName>
        <fullName evidence="12">(spotted green pufferfish) hypothetical protein</fullName>
    </submittedName>
</protein>
<dbReference type="InterPro" id="IPR000008">
    <property type="entry name" value="C2_dom"/>
</dbReference>
<organism evidence="12">
    <name type="scientific">Tetraodon nigroviridis</name>
    <name type="common">Spotted green pufferfish</name>
    <name type="synonym">Chelonodon nigroviridis</name>
    <dbReference type="NCBI Taxonomy" id="99883"/>
    <lineage>
        <taxon>Eukaryota</taxon>
        <taxon>Metazoa</taxon>
        <taxon>Chordata</taxon>
        <taxon>Craniata</taxon>
        <taxon>Vertebrata</taxon>
        <taxon>Euteleostomi</taxon>
        <taxon>Actinopterygii</taxon>
        <taxon>Neopterygii</taxon>
        <taxon>Teleostei</taxon>
        <taxon>Neoteleostei</taxon>
        <taxon>Acanthomorphata</taxon>
        <taxon>Eupercaria</taxon>
        <taxon>Tetraodontiformes</taxon>
        <taxon>Tetradontoidea</taxon>
        <taxon>Tetraodontidae</taxon>
        <taxon>Tetraodon</taxon>
    </lineage>
</organism>
<dbReference type="SMART" id="SM01145">
    <property type="entry name" value="DUF1041"/>
    <property type="match status" value="1"/>
</dbReference>
<keyword evidence="5" id="KW-0862">Zinc</keyword>
<evidence type="ECO:0000256" key="5">
    <source>
        <dbReference type="ARBA" id="ARBA00022833"/>
    </source>
</evidence>
<dbReference type="PRINTS" id="PR00360">
    <property type="entry name" value="C2DOMAIN"/>
</dbReference>
<dbReference type="Gene3D" id="1.20.58.1100">
    <property type="match status" value="2"/>
</dbReference>
<dbReference type="SUPFAM" id="SSF49562">
    <property type="entry name" value="C2 domain (Calcium/lipid-binding domain, CaLB)"/>
    <property type="match status" value="2"/>
</dbReference>
<keyword evidence="1" id="KW-0268">Exocytosis</keyword>
<dbReference type="PANTHER" id="PTHR10480:SF14">
    <property type="entry name" value="PROTEIN UNC-13 HOMOLOG B-LIKE"/>
    <property type="match status" value="1"/>
</dbReference>
<feature type="compositionally biased region" description="Acidic residues" evidence="6">
    <location>
        <begin position="121"/>
        <end position="136"/>
    </location>
</feature>
<evidence type="ECO:0000256" key="4">
    <source>
        <dbReference type="ARBA" id="ARBA00022771"/>
    </source>
</evidence>
<feature type="compositionally biased region" description="Acidic residues" evidence="6">
    <location>
        <begin position="49"/>
        <end position="58"/>
    </location>
</feature>
<feature type="transmembrane region" description="Helical" evidence="7">
    <location>
        <begin position="1502"/>
        <end position="1519"/>
    </location>
</feature>
<dbReference type="GO" id="GO:0098831">
    <property type="term" value="C:presynaptic active zone cytoplasmic component"/>
    <property type="evidence" value="ECO:0007669"/>
    <property type="project" value="TreeGrafter"/>
</dbReference>
<accession>Q4RUZ4</accession>
<dbReference type="Gene3D" id="2.60.40.150">
    <property type="entry name" value="C2 domain"/>
    <property type="match status" value="2"/>
</dbReference>
<feature type="non-terminal residue" evidence="12">
    <location>
        <position position="1"/>
    </location>
</feature>
<dbReference type="GO" id="GO:0016082">
    <property type="term" value="P:synaptic vesicle priming"/>
    <property type="evidence" value="ECO:0007669"/>
    <property type="project" value="TreeGrafter"/>
</dbReference>
<dbReference type="PROSITE" id="PS51259">
    <property type="entry name" value="MHD2"/>
    <property type="match status" value="1"/>
</dbReference>
<evidence type="ECO:0000313" key="12">
    <source>
        <dbReference type="EMBL" id="CAG07788.1"/>
    </source>
</evidence>
<feature type="compositionally biased region" description="Basic and acidic residues" evidence="6">
    <location>
        <begin position="59"/>
        <end position="75"/>
    </location>
</feature>
<feature type="domain" description="MHD1" evidence="10">
    <location>
        <begin position="1237"/>
        <end position="1392"/>
    </location>
</feature>
<reference evidence="12" key="1">
    <citation type="journal article" date="2004" name="Nature">
        <title>Genome duplication in the teleost fish Tetraodon nigroviridis reveals the early vertebrate proto-karyotype.</title>
        <authorList>
            <person name="Jaillon O."/>
            <person name="Aury J.-M."/>
            <person name="Brunet F."/>
            <person name="Petit J.-L."/>
            <person name="Stange-Thomann N."/>
            <person name="Mauceli E."/>
            <person name="Bouneau L."/>
            <person name="Fischer C."/>
            <person name="Ozouf-Costaz C."/>
            <person name="Bernot A."/>
            <person name="Nicaud S."/>
            <person name="Jaffe D."/>
            <person name="Fisher S."/>
            <person name="Lutfalla G."/>
            <person name="Dossat C."/>
            <person name="Segurens B."/>
            <person name="Dasilva C."/>
            <person name="Salanoubat M."/>
            <person name="Levy M."/>
            <person name="Boudet N."/>
            <person name="Castellano S."/>
            <person name="Anthouard V."/>
            <person name="Jubin C."/>
            <person name="Castelli V."/>
            <person name="Katinka M."/>
            <person name="Vacherie B."/>
            <person name="Biemont C."/>
            <person name="Skalli Z."/>
            <person name="Cattolico L."/>
            <person name="Poulain J."/>
            <person name="De Berardinis V."/>
            <person name="Cruaud C."/>
            <person name="Duprat S."/>
            <person name="Brottier P."/>
            <person name="Coutanceau J.-P."/>
            <person name="Gouzy J."/>
            <person name="Parra G."/>
            <person name="Lardier G."/>
            <person name="Chapple C."/>
            <person name="McKernan K.J."/>
            <person name="McEwan P."/>
            <person name="Bosak S."/>
            <person name="Kellis M."/>
            <person name="Volff J.-N."/>
            <person name="Guigo R."/>
            <person name="Zody M.C."/>
            <person name="Mesirov J."/>
            <person name="Lindblad-Toh K."/>
            <person name="Birren B."/>
            <person name="Nusbaum C."/>
            <person name="Kahn D."/>
            <person name="Robinson-Rechavi M."/>
            <person name="Laudet V."/>
            <person name="Schachter V."/>
            <person name="Quetier F."/>
            <person name="Saurin W."/>
            <person name="Scarpelli C."/>
            <person name="Wincker P."/>
            <person name="Lander E.S."/>
            <person name="Weissenbach J."/>
            <person name="Roest Crollius H."/>
        </authorList>
    </citation>
    <scope>NUCLEOTIDE SEQUENCE [LARGE SCALE GENOMIC DNA]</scope>
</reference>
<evidence type="ECO:0000259" key="9">
    <source>
        <dbReference type="PROSITE" id="PS50081"/>
    </source>
</evidence>
<feature type="domain" description="Phorbol-ester/DAG-type" evidence="9">
    <location>
        <begin position="735"/>
        <end position="785"/>
    </location>
</feature>
<keyword evidence="3" id="KW-0677">Repeat</keyword>
<dbReference type="PROSITE" id="PS50081">
    <property type="entry name" value="ZF_DAG_PE_2"/>
    <property type="match status" value="1"/>
</dbReference>
<gene>
    <name evidence="12" type="ORF">GSTENG00028577001</name>
</gene>
<evidence type="ECO:0000256" key="6">
    <source>
        <dbReference type="SAM" id="MobiDB-lite"/>
    </source>
</evidence>
<dbReference type="GO" id="GO:0061789">
    <property type="term" value="P:dense core granule priming"/>
    <property type="evidence" value="ECO:0007669"/>
    <property type="project" value="TreeGrafter"/>
</dbReference>
<dbReference type="Gene3D" id="1.10.357.50">
    <property type="match status" value="1"/>
</dbReference>
<dbReference type="InterPro" id="IPR035892">
    <property type="entry name" value="C2_domain_sf"/>
</dbReference>
<keyword evidence="7" id="KW-0472">Membrane</keyword>
<keyword evidence="2" id="KW-0479">Metal-binding</keyword>
<dbReference type="PANTHER" id="PTHR10480">
    <property type="entry name" value="PROTEIN UNC-13 HOMOLOG"/>
    <property type="match status" value="1"/>
</dbReference>
<dbReference type="InterPro" id="IPR014770">
    <property type="entry name" value="Munc13_1"/>
</dbReference>
<dbReference type="FunFam" id="2.60.40.150:FF:000014">
    <property type="entry name" value="protein unc-13 homolog B"/>
    <property type="match status" value="1"/>
</dbReference>
<proteinExistence type="predicted"/>
<dbReference type="GO" id="GO:0031594">
    <property type="term" value="C:neuromuscular junction"/>
    <property type="evidence" value="ECO:0007669"/>
    <property type="project" value="TreeGrafter"/>
</dbReference>
<dbReference type="GO" id="GO:0017075">
    <property type="term" value="F:syntaxin-1 binding"/>
    <property type="evidence" value="ECO:0007669"/>
    <property type="project" value="TreeGrafter"/>
</dbReference>
<evidence type="ECO:0000259" key="8">
    <source>
        <dbReference type="PROSITE" id="PS50004"/>
    </source>
</evidence>
<feature type="domain" description="C2" evidence="8">
    <location>
        <begin position="1809"/>
        <end position="1934"/>
    </location>
</feature>
<evidence type="ECO:0000256" key="3">
    <source>
        <dbReference type="ARBA" id="ARBA00022737"/>
    </source>
</evidence>